<dbReference type="RefSeq" id="WP_150023926.1">
    <property type="nucleotide sequence ID" value="NZ_VWOJ01000004.1"/>
</dbReference>
<dbReference type="AlphaFoldDB" id="A0A5M6ZAK3"/>
<dbReference type="InterPro" id="IPR037066">
    <property type="entry name" value="Plug_dom_sf"/>
</dbReference>
<name>A0A5M6ZAK3_9PROT</name>
<proteinExistence type="inferred from homology"/>
<dbReference type="Gene3D" id="2.40.170.20">
    <property type="entry name" value="TonB-dependent receptor, beta-barrel domain"/>
    <property type="match status" value="1"/>
</dbReference>
<dbReference type="InterPro" id="IPR039426">
    <property type="entry name" value="TonB-dep_rcpt-like"/>
</dbReference>
<dbReference type="InterPro" id="IPR036942">
    <property type="entry name" value="Beta-barrel_TonB_sf"/>
</dbReference>
<comment type="similarity">
    <text evidence="8 9">Belongs to the TonB-dependent receptor family.</text>
</comment>
<comment type="subcellular location">
    <subcellularLocation>
        <location evidence="1 8">Cell outer membrane</location>
        <topology evidence="1 8">Multi-pass membrane protein</topology>
    </subcellularLocation>
</comment>
<feature type="chain" id="PRO_5024416518" evidence="10">
    <location>
        <begin position="28"/>
        <end position="960"/>
    </location>
</feature>
<evidence type="ECO:0000313" key="14">
    <source>
        <dbReference type="Proteomes" id="UP000325122"/>
    </source>
</evidence>
<evidence type="ECO:0000313" key="13">
    <source>
        <dbReference type="EMBL" id="KAA5801739.1"/>
    </source>
</evidence>
<organism evidence="13 14">
    <name type="scientific">Alkalicaulis satelles</name>
    <dbReference type="NCBI Taxonomy" id="2609175"/>
    <lineage>
        <taxon>Bacteria</taxon>
        <taxon>Pseudomonadati</taxon>
        <taxon>Pseudomonadota</taxon>
        <taxon>Alphaproteobacteria</taxon>
        <taxon>Maricaulales</taxon>
        <taxon>Maricaulaceae</taxon>
        <taxon>Alkalicaulis</taxon>
    </lineage>
</organism>
<comment type="caution">
    <text evidence="13">The sequence shown here is derived from an EMBL/GenBank/DDBJ whole genome shotgun (WGS) entry which is preliminary data.</text>
</comment>
<feature type="domain" description="TonB-dependent receptor plug" evidence="12">
    <location>
        <begin position="56"/>
        <end position="162"/>
    </location>
</feature>
<keyword evidence="2 8" id="KW-0813">Transport</keyword>
<keyword evidence="4 8" id="KW-0812">Transmembrane</keyword>
<keyword evidence="14" id="KW-1185">Reference proteome</keyword>
<sequence>MSKSTFKTCLLASTLIAGIATAAPAMAAQEGDTADTSDVVRVTGTRIQAPGVVSNSPISSVDAAEFAIRQPVNVEELVRTLPVAFPAIGPGVNNGQGGGFTVNLRALGSNRNLVLMNGRRIVPFNLGGSVDTNVIPVSLIERADFVTGGAAAVYGSDAMSGVVNFVLRRDFEGLEVGAQYGTSEQGDATRRRMDVTMGGNFADGRGNAVVSVGYTQTDELRQGARSFGEFSIDSSTGNPGGSPVAIPALVILPGARSVADGGLGLTGNQQIDPNTGELRSFFAPFNFNPDNFYQTPQDRYQILGSASYEINNHFEAYTDLLYVRSKVDAQLASSALFGVNVDVPIGNPFIPDAMRTQLCTEFGIADCTVGNADDLVNMTIGRRFEELGPRLNDFTTTTLQYTLGLRGDLVGGWTYDAYYQYGESVQDQVRGNWGSRSRAVQAMNAVSTTACINPANGCVPLNPFGEEGSVTQEMIDFFNLDAMLGQEVTQEVLHGSVTGDLGFASPFASSPISTAFGYEYRRVAASTSSDSASQIQGEVLGTGAPTPDRQGTFQLFEWFGEAYVPLVEDRPGIRSLALELGARHTEFRSGGESDSYWTYKVGGEWSPMDDLRVRGMYQRATRAPSVNELFAPQVSGLGNLAVDPCQGSISGNLASLCQQTGVPSAVIGNLPEPRAGQVNVLTGGNPQLGPEVADTYTLGFVYNPSSAPGFSLSVDWWRIDITDAISAPSVTDIISQCYSTSFNPNLTFNDACALVRRSPSSGNLNDLDSDGIVLALNNVGENVREGFDVNASYIFDAEAIGLNPSMGSFGIQFNGTLYTQIINQPTPTSTRRDCLGYYSEACGGPKPKYKTSTRFSWMVGDFDASLLWRYLGATVVEPEVASSFQPEFSSIGVYNYFDLSGGWNFNDNLRFTVTVANLLDEQPPMLGNTIGTTSENSGNTFPGSYDVIGRYYTVGLRARF</sequence>
<dbReference type="SUPFAM" id="SSF56935">
    <property type="entry name" value="Porins"/>
    <property type="match status" value="1"/>
</dbReference>
<keyword evidence="13" id="KW-0675">Receptor</keyword>
<evidence type="ECO:0000256" key="6">
    <source>
        <dbReference type="ARBA" id="ARBA00023136"/>
    </source>
</evidence>
<evidence type="ECO:0000256" key="1">
    <source>
        <dbReference type="ARBA" id="ARBA00004571"/>
    </source>
</evidence>
<keyword evidence="5 9" id="KW-0798">TonB box</keyword>
<dbReference type="PANTHER" id="PTHR47234">
    <property type="match status" value="1"/>
</dbReference>
<evidence type="ECO:0000256" key="4">
    <source>
        <dbReference type="ARBA" id="ARBA00022692"/>
    </source>
</evidence>
<evidence type="ECO:0000256" key="9">
    <source>
        <dbReference type="RuleBase" id="RU003357"/>
    </source>
</evidence>
<dbReference type="Pfam" id="PF00593">
    <property type="entry name" value="TonB_dep_Rec_b-barrel"/>
    <property type="match status" value="1"/>
</dbReference>
<dbReference type="EMBL" id="VWOJ01000004">
    <property type="protein sequence ID" value="KAA5801739.1"/>
    <property type="molecule type" value="Genomic_DNA"/>
</dbReference>
<dbReference type="Proteomes" id="UP000325122">
    <property type="component" value="Unassembled WGS sequence"/>
</dbReference>
<evidence type="ECO:0000256" key="2">
    <source>
        <dbReference type="ARBA" id="ARBA00022448"/>
    </source>
</evidence>
<accession>A0A5M6ZAK3</accession>
<feature type="domain" description="TonB-dependent receptor-like beta-barrel" evidence="11">
    <location>
        <begin position="393"/>
        <end position="918"/>
    </location>
</feature>
<dbReference type="Pfam" id="PF07715">
    <property type="entry name" value="Plug"/>
    <property type="match status" value="1"/>
</dbReference>
<dbReference type="GO" id="GO:0009279">
    <property type="term" value="C:cell outer membrane"/>
    <property type="evidence" value="ECO:0007669"/>
    <property type="project" value="UniProtKB-SubCell"/>
</dbReference>
<keyword evidence="6 8" id="KW-0472">Membrane</keyword>
<evidence type="ECO:0000256" key="3">
    <source>
        <dbReference type="ARBA" id="ARBA00022452"/>
    </source>
</evidence>
<dbReference type="Gene3D" id="2.170.130.10">
    <property type="entry name" value="TonB-dependent receptor, plug domain"/>
    <property type="match status" value="1"/>
</dbReference>
<evidence type="ECO:0000256" key="8">
    <source>
        <dbReference type="PROSITE-ProRule" id="PRU01360"/>
    </source>
</evidence>
<evidence type="ECO:0000256" key="10">
    <source>
        <dbReference type="SAM" id="SignalP"/>
    </source>
</evidence>
<keyword evidence="10" id="KW-0732">Signal</keyword>
<dbReference type="PANTHER" id="PTHR47234:SF2">
    <property type="entry name" value="TONB-DEPENDENT RECEPTOR"/>
    <property type="match status" value="1"/>
</dbReference>
<protein>
    <submittedName>
        <fullName evidence="13">TonB-dependent receptor</fullName>
    </submittedName>
</protein>
<feature type="signal peptide" evidence="10">
    <location>
        <begin position="1"/>
        <end position="27"/>
    </location>
</feature>
<evidence type="ECO:0000256" key="7">
    <source>
        <dbReference type="ARBA" id="ARBA00023237"/>
    </source>
</evidence>
<dbReference type="InterPro" id="IPR012910">
    <property type="entry name" value="Plug_dom"/>
</dbReference>
<reference evidence="13 14" key="1">
    <citation type="submission" date="2019-09" db="EMBL/GenBank/DDBJ databases">
        <authorList>
            <person name="Kevbrin V."/>
            <person name="Grouzdev D.S."/>
        </authorList>
    </citation>
    <scope>NUCLEOTIDE SEQUENCE [LARGE SCALE GENOMIC DNA]</scope>
    <source>
        <strain evidence="13 14">G-192</strain>
    </source>
</reference>
<evidence type="ECO:0000256" key="5">
    <source>
        <dbReference type="ARBA" id="ARBA00023077"/>
    </source>
</evidence>
<dbReference type="PROSITE" id="PS52016">
    <property type="entry name" value="TONB_DEPENDENT_REC_3"/>
    <property type="match status" value="1"/>
</dbReference>
<dbReference type="InterPro" id="IPR000531">
    <property type="entry name" value="Beta-barrel_TonB"/>
</dbReference>
<evidence type="ECO:0000259" key="11">
    <source>
        <dbReference type="Pfam" id="PF00593"/>
    </source>
</evidence>
<gene>
    <name evidence="13" type="ORF">F1654_12710</name>
</gene>
<keyword evidence="7 8" id="KW-0998">Cell outer membrane</keyword>
<evidence type="ECO:0000259" key="12">
    <source>
        <dbReference type="Pfam" id="PF07715"/>
    </source>
</evidence>
<keyword evidence="3 8" id="KW-1134">Transmembrane beta strand</keyword>